<proteinExistence type="predicted"/>
<dbReference type="AlphaFoldDB" id="A0A858BSV7"/>
<reference evidence="1 2" key="1">
    <citation type="submission" date="2020-02" db="EMBL/GenBank/DDBJ databases">
        <authorList>
            <person name="Kim Y.B."/>
            <person name="Roh S.W."/>
        </authorList>
    </citation>
    <scope>NUCLEOTIDE SEQUENCE [LARGE SCALE GENOMIC DNA]</scope>
    <source>
        <strain evidence="1 2">DSM 103574</strain>
    </source>
</reference>
<keyword evidence="2" id="KW-1185">Reference proteome</keyword>
<name>A0A858BSV7_9FIRM</name>
<dbReference type="InterPro" id="IPR050179">
    <property type="entry name" value="Trans_hexapeptide_repeat"/>
</dbReference>
<dbReference type="RefSeq" id="WP_163065088.1">
    <property type="nucleotide sequence ID" value="NZ_CP048649.1"/>
</dbReference>
<evidence type="ECO:0000313" key="1">
    <source>
        <dbReference type="EMBL" id="QIB68168.1"/>
    </source>
</evidence>
<dbReference type="Proteomes" id="UP000466848">
    <property type="component" value="Chromosome"/>
</dbReference>
<keyword evidence="1" id="KW-0808">Transferase</keyword>
<dbReference type="KEGG" id="abut:Ami103574_02065"/>
<sequence length="254" mass="28303">MSENMRVSEKAYIGKNTIIKEGVIIEENAMIGSNCYIDYGAIIKENVTIGDNCFVGSNCVLGEYLSDFFEKFINNKHELYIGDNAKIRSGTIIYGETSIGINFQTGHNATIRENTQIGDNVSIGTLSDIQGFSEIGNFVRVHSNVHICQFSKIKDYVWIFPYTVFTNDKLPPSDNLKGVTVEEGAVICTKSIILPDILIGKEAFIGAGTLVTKDVPDDCIYLGYPGKIKGKTSEIQDKETGQILYPWRNRYKRL</sequence>
<dbReference type="SUPFAM" id="SSF51161">
    <property type="entry name" value="Trimeric LpxA-like enzymes"/>
    <property type="match status" value="1"/>
</dbReference>
<dbReference type="Gene3D" id="2.160.10.10">
    <property type="entry name" value="Hexapeptide repeat proteins"/>
    <property type="match status" value="1"/>
</dbReference>
<gene>
    <name evidence="1" type="ORF">Ami103574_02065</name>
</gene>
<protein>
    <submittedName>
        <fullName evidence="1">N-acetyltransferase</fullName>
    </submittedName>
</protein>
<organism evidence="1 2">
    <name type="scientific">Aminipila butyrica</name>
    <dbReference type="NCBI Taxonomy" id="433296"/>
    <lineage>
        <taxon>Bacteria</taxon>
        <taxon>Bacillati</taxon>
        <taxon>Bacillota</taxon>
        <taxon>Clostridia</taxon>
        <taxon>Peptostreptococcales</taxon>
        <taxon>Anaerovoracaceae</taxon>
        <taxon>Aminipila</taxon>
    </lineage>
</organism>
<dbReference type="InterPro" id="IPR011004">
    <property type="entry name" value="Trimer_LpxA-like_sf"/>
</dbReference>
<dbReference type="InterPro" id="IPR001451">
    <property type="entry name" value="Hexapep"/>
</dbReference>
<dbReference type="CDD" id="cd03358">
    <property type="entry name" value="LbH_WxcM_N_like"/>
    <property type="match status" value="1"/>
</dbReference>
<dbReference type="Pfam" id="PF00132">
    <property type="entry name" value="Hexapep"/>
    <property type="match status" value="1"/>
</dbReference>
<evidence type="ECO:0000313" key="2">
    <source>
        <dbReference type="Proteomes" id="UP000466848"/>
    </source>
</evidence>
<dbReference type="EMBL" id="CP048649">
    <property type="protein sequence ID" value="QIB68168.1"/>
    <property type="molecule type" value="Genomic_DNA"/>
</dbReference>
<dbReference type="GO" id="GO:0016740">
    <property type="term" value="F:transferase activity"/>
    <property type="evidence" value="ECO:0007669"/>
    <property type="project" value="UniProtKB-KW"/>
</dbReference>
<dbReference type="PANTHER" id="PTHR43300:SF4">
    <property type="entry name" value="ACYL-[ACYL-CARRIER-PROTEIN]--UDP-N-ACETYLGLUCOSAMINE O-ACYLTRANSFERASE"/>
    <property type="match status" value="1"/>
</dbReference>
<accession>A0A858BSV7</accession>
<dbReference type="PANTHER" id="PTHR43300">
    <property type="entry name" value="ACETYLTRANSFERASE"/>
    <property type="match status" value="1"/>
</dbReference>